<dbReference type="SUPFAM" id="SSF51338">
    <property type="entry name" value="Composite domain of metallo-dependent hydrolases"/>
    <property type="match status" value="1"/>
</dbReference>
<evidence type="ECO:0000259" key="2">
    <source>
        <dbReference type="Pfam" id="PF01979"/>
    </source>
</evidence>
<evidence type="ECO:0000256" key="1">
    <source>
        <dbReference type="SAM" id="SignalP"/>
    </source>
</evidence>
<proteinExistence type="predicted"/>
<dbReference type="Pfam" id="PF01979">
    <property type="entry name" value="Amidohydro_1"/>
    <property type="match status" value="1"/>
</dbReference>
<dbReference type="Gene3D" id="2.30.40.10">
    <property type="entry name" value="Urease, subunit C, domain 1"/>
    <property type="match status" value="1"/>
</dbReference>
<feature type="chain" id="PRO_5002463192" evidence="1">
    <location>
        <begin position="24"/>
        <end position="455"/>
    </location>
</feature>
<dbReference type="InterPro" id="IPR032466">
    <property type="entry name" value="Metal_Hydrolase"/>
</dbReference>
<dbReference type="GO" id="GO:0016810">
    <property type="term" value="F:hydrolase activity, acting on carbon-nitrogen (but not peptide) bonds"/>
    <property type="evidence" value="ECO:0007669"/>
    <property type="project" value="InterPro"/>
</dbReference>
<keyword evidence="4" id="KW-1185">Reference proteome</keyword>
<dbReference type="RefSeq" id="WP_045829759.1">
    <property type="nucleotide sequence ID" value="NZ_JZRB01000023.1"/>
</dbReference>
<accession>A0A0F3KPJ4</accession>
<dbReference type="InterPro" id="IPR006680">
    <property type="entry name" value="Amidohydro-rel"/>
</dbReference>
<keyword evidence="1" id="KW-0732">Signal</keyword>
<comment type="caution">
    <text evidence="3">The sequence shown here is derived from an EMBL/GenBank/DDBJ whole genome shotgun (WGS) entry which is preliminary data.</text>
</comment>
<sequence>MTLPRPLILATALAASLAGGAQAATVIRGARVIDGTGAPAQGDVTLVVDGENFTVVGPGLRVKMPDGTRVVDYTGKTILPGLVSDHSHIGQVDGTASGQPTLYTRDNALRQLRQWVAYGVTTVTSLGLNNPDVFYPLRAELHAGKVGGADLFGADHGIGVPNGAPPAKMMQVGTNQLDRPSTPDEARAAVDAAAARGTDLVKIWVDDFNGSLKVKMAPEVWRAVIDEAHAKHVRVAAHVYYLADARELVDAGVDILAHGVRDKPVDKGFIDAMKAHGTWYIATLDLNEAAFIYARHPAWMEQPFFTHAVQPALAKQFADGAWRDKVQGDGATPVNEAALKTNEQNFKTLYDAGVKVGFGTDSGATPLRIPGFAEHRELALMVDAGLTPLQAINVATQRAAALLGLDDRGVIARGKRADFIVVDGDPSQDIEATTHIQAVWQRGQQVSGPVTAFTP</sequence>
<organism evidence="3 4">
    <name type="scientific">Luteibacter yeojuensis</name>
    <dbReference type="NCBI Taxonomy" id="345309"/>
    <lineage>
        <taxon>Bacteria</taxon>
        <taxon>Pseudomonadati</taxon>
        <taxon>Pseudomonadota</taxon>
        <taxon>Gammaproteobacteria</taxon>
        <taxon>Lysobacterales</taxon>
        <taxon>Rhodanobacteraceae</taxon>
        <taxon>Luteibacter</taxon>
    </lineage>
</organism>
<protein>
    <submittedName>
        <fullName evidence="3">Amidohydrolase</fullName>
    </submittedName>
</protein>
<dbReference type="AlphaFoldDB" id="A0A0F3KPJ4"/>
<gene>
    <name evidence="3" type="ORF">VI08_11635</name>
</gene>
<dbReference type="PANTHER" id="PTHR43135:SF3">
    <property type="entry name" value="ALPHA-D-RIBOSE 1-METHYLPHOSPHONATE 5-TRIPHOSPHATE DIPHOSPHATASE"/>
    <property type="match status" value="1"/>
</dbReference>
<dbReference type="EMBL" id="JZRB01000023">
    <property type="protein sequence ID" value="KJV33185.1"/>
    <property type="molecule type" value="Genomic_DNA"/>
</dbReference>
<dbReference type="PANTHER" id="PTHR43135">
    <property type="entry name" value="ALPHA-D-RIBOSE 1-METHYLPHOSPHONATE 5-TRIPHOSPHATE DIPHOSPHATASE"/>
    <property type="match status" value="1"/>
</dbReference>
<dbReference type="PATRIC" id="fig|345309.4.peg.1673"/>
<dbReference type="OrthoDB" id="9807210at2"/>
<feature type="signal peptide" evidence="1">
    <location>
        <begin position="1"/>
        <end position="23"/>
    </location>
</feature>
<keyword evidence="3" id="KW-0378">Hydrolase</keyword>
<dbReference type="SUPFAM" id="SSF51556">
    <property type="entry name" value="Metallo-dependent hydrolases"/>
    <property type="match status" value="1"/>
</dbReference>
<dbReference type="Gene3D" id="3.20.20.140">
    <property type="entry name" value="Metal-dependent hydrolases"/>
    <property type="match status" value="1"/>
</dbReference>
<name>A0A0F3KPJ4_9GAMM</name>
<dbReference type="InterPro" id="IPR011059">
    <property type="entry name" value="Metal-dep_hydrolase_composite"/>
</dbReference>
<dbReference type="InterPro" id="IPR051781">
    <property type="entry name" value="Metallo-dep_Hydrolase"/>
</dbReference>
<evidence type="ECO:0000313" key="4">
    <source>
        <dbReference type="Proteomes" id="UP000033651"/>
    </source>
</evidence>
<evidence type="ECO:0000313" key="3">
    <source>
        <dbReference type="EMBL" id="KJV33185.1"/>
    </source>
</evidence>
<dbReference type="Proteomes" id="UP000033651">
    <property type="component" value="Unassembled WGS sequence"/>
</dbReference>
<feature type="domain" description="Amidohydrolase-related" evidence="2">
    <location>
        <begin position="77"/>
        <end position="444"/>
    </location>
</feature>
<reference evidence="3 4" key="1">
    <citation type="submission" date="2015-03" db="EMBL/GenBank/DDBJ databases">
        <title>Draft genome sequence of Luteibacter yeojuensis strain SU11.</title>
        <authorList>
            <person name="Sulaiman J."/>
            <person name="Priya K."/>
            <person name="Chan K.-G."/>
        </authorList>
    </citation>
    <scope>NUCLEOTIDE SEQUENCE [LARGE SCALE GENOMIC DNA]</scope>
    <source>
        <strain evidence="3 4">SU11</strain>
    </source>
</reference>